<feature type="region of interest" description="Disordered" evidence="1">
    <location>
        <begin position="233"/>
        <end position="290"/>
    </location>
</feature>
<dbReference type="Proteomes" id="UP000516422">
    <property type="component" value="Chromosome"/>
</dbReference>
<gene>
    <name evidence="2" type="ORF">HEP81_04446</name>
</gene>
<feature type="compositionally biased region" description="Gly residues" evidence="1">
    <location>
        <begin position="150"/>
        <end position="160"/>
    </location>
</feature>
<dbReference type="AlphaFoldDB" id="A0A7H1Q342"/>
<proteinExistence type="predicted"/>
<protein>
    <submittedName>
        <fullName evidence="2">Uncharacterized protein</fullName>
    </submittedName>
</protein>
<feature type="compositionally biased region" description="Low complexity" evidence="1">
    <location>
        <begin position="246"/>
        <end position="265"/>
    </location>
</feature>
<organism evidence="2 3">
    <name type="scientific">Streptomyces griseofuscus</name>
    <dbReference type="NCBI Taxonomy" id="146922"/>
    <lineage>
        <taxon>Bacteria</taxon>
        <taxon>Bacillati</taxon>
        <taxon>Actinomycetota</taxon>
        <taxon>Actinomycetes</taxon>
        <taxon>Kitasatosporales</taxon>
        <taxon>Streptomycetaceae</taxon>
        <taxon>Streptomyces</taxon>
    </lineage>
</organism>
<reference evidence="2 3" key="1">
    <citation type="submission" date="2020-04" db="EMBL/GenBank/DDBJ databases">
        <title>Characterization and engineering of Streptomyces griseofuscus DSM40191 as a potential heterologous host for expression of BGCs.</title>
        <authorList>
            <person name="Gren T."/>
            <person name="Whitford C.M."/>
            <person name="Mohite O.S."/>
            <person name="Joergensen T.S."/>
            <person name="Nielsen J.B."/>
            <person name="Lee S.Y."/>
            <person name="Weber T."/>
        </authorList>
    </citation>
    <scope>NUCLEOTIDE SEQUENCE [LARGE SCALE GENOMIC DNA]</scope>
    <source>
        <strain evidence="2 3">DSM 40191</strain>
    </source>
</reference>
<feature type="region of interest" description="Disordered" evidence="1">
    <location>
        <begin position="1"/>
        <end position="161"/>
    </location>
</feature>
<feature type="compositionally biased region" description="Basic and acidic residues" evidence="1">
    <location>
        <begin position="101"/>
        <end position="113"/>
    </location>
</feature>
<feature type="compositionally biased region" description="Low complexity" evidence="1">
    <location>
        <begin position="41"/>
        <end position="51"/>
    </location>
</feature>
<evidence type="ECO:0000313" key="3">
    <source>
        <dbReference type="Proteomes" id="UP000516422"/>
    </source>
</evidence>
<accession>A0A7H1Q342</accession>
<name>A0A7H1Q342_9ACTN</name>
<evidence type="ECO:0000256" key="1">
    <source>
        <dbReference type="SAM" id="MobiDB-lite"/>
    </source>
</evidence>
<dbReference type="KEGG" id="sgf:HEP81_04446"/>
<evidence type="ECO:0000313" key="2">
    <source>
        <dbReference type="EMBL" id="QNT94722.1"/>
    </source>
</evidence>
<sequence>MPVWQNLPSGGSPRGSGTGWAALCRLRRGPLPASPPHRFPASHGRAASAARTAHRSAPGRQPPRGERAVGRSGLKGPARSRGSGRMARKRRFEPVGVGPEKPLECPLDGRPHAGEAGAAVPSGARRSRAPAPGGGWAPKPGSRKSRRRGGGCAQGHGSRGIGRRCVGRPVAGRCVGWESWFGWSAGDAMWGVRCSRGPAGGPGEVVPSGPAVEAAPERHVCAVFRHPAYAAPQLPGSLTPPRRTRCPAPASSAPAGRASRSAGCAHGSDRAPCRPRSGCARGRPRCRTAS</sequence>
<dbReference type="EMBL" id="CP051006">
    <property type="protein sequence ID" value="QNT94722.1"/>
    <property type="molecule type" value="Genomic_DNA"/>
</dbReference>